<feature type="transmembrane region" description="Helical" evidence="1">
    <location>
        <begin position="278"/>
        <end position="298"/>
    </location>
</feature>
<feature type="chain" id="PRO_5009525329" description="Dickkopf N-terminal cysteine-rich domain-containing protein" evidence="2">
    <location>
        <begin position="24"/>
        <end position="344"/>
    </location>
</feature>
<keyword evidence="1" id="KW-0472">Membrane</keyword>
<reference evidence="3 4" key="1">
    <citation type="journal article" date="2016" name="Nat. Commun.">
        <title>Thousands of microbial genomes shed light on interconnected biogeochemical processes in an aquifer system.</title>
        <authorList>
            <person name="Anantharaman K."/>
            <person name="Brown C.T."/>
            <person name="Hug L.A."/>
            <person name="Sharon I."/>
            <person name="Castelle C.J."/>
            <person name="Probst A.J."/>
            <person name="Thomas B.C."/>
            <person name="Singh A."/>
            <person name="Wilkins M.J."/>
            <person name="Karaoz U."/>
            <person name="Brodie E.L."/>
            <person name="Williams K.H."/>
            <person name="Hubbard S.S."/>
            <person name="Banfield J.F."/>
        </authorList>
    </citation>
    <scope>NUCLEOTIDE SEQUENCE [LARGE SCALE GENOMIC DNA]</scope>
</reference>
<keyword evidence="2" id="KW-0732">Signal</keyword>
<feature type="transmembrane region" description="Helical" evidence="1">
    <location>
        <begin position="310"/>
        <end position="332"/>
    </location>
</feature>
<feature type="signal peptide" evidence="2">
    <location>
        <begin position="1"/>
        <end position="23"/>
    </location>
</feature>
<comment type="caution">
    <text evidence="3">The sequence shown here is derived from an EMBL/GenBank/DDBJ whole genome shotgun (WGS) entry which is preliminary data.</text>
</comment>
<name>A0A1F6LHA4_9BACT</name>
<evidence type="ECO:0008006" key="5">
    <source>
        <dbReference type="Google" id="ProtNLM"/>
    </source>
</evidence>
<protein>
    <recommendedName>
        <fullName evidence="5">Dickkopf N-terminal cysteine-rich domain-containing protein</fullName>
    </recommendedName>
</protein>
<keyword evidence="1" id="KW-0812">Transmembrane</keyword>
<dbReference type="Proteomes" id="UP000177067">
    <property type="component" value="Unassembled WGS sequence"/>
</dbReference>
<organism evidence="3 4">
    <name type="scientific">Candidatus Magasanikbacteria bacterium RIFCSPHIGHO2_01_FULL_33_34</name>
    <dbReference type="NCBI Taxonomy" id="1798671"/>
    <lineage>
        <taxon>Bacteria</taxon>
        <taxon>Candidatus Magasanikiibacteriota</taxon>
    </lineage>
</organism>
<dbReference type="AlphaFoldDB" id="A0A1F6LHA4"/>
<accession>A0A1F6LHA4</accession>
<dbReference type="EMBL" id="MFPS01000009">
    <property type="protein sequence ID" value="OGH58709.1"/>
    <property type="molecule type" value="Genomic_DNA"/>
</dbReference>
<dbReference type="Pfam" id="PF18895">
    <property type="entry name" value="T4SS_pilin"/>
    <property type="match status" value="1"/>
</dbReference>
<proteinExistence type="predicted"/>
<evidence type="ECO:0000313" key="4">
    <source>
        <dbReference type="Proteomes" id="UP000177067"/>
    </source>
</evidence>
<keyword evidence="1" id="KW-1133">Transmembrane helix</keyword>
<sequence length="344" mass="38196">MKKFLIISIFVMGLFFSPNIVFAQGESEPVCCINEIRTEKSSWTNWCGKTWIGDVVGMDRCTSDWSLSGCRLKTTAKPCKIGVQTKSNCNEYFGLFDFGAIVGRGLSGISDKLDQVEFISGVMGGEGLPTECPQYMETEMKCLDYVPPPKYSDICNTAVDYWRKYNGIDECHNKNDKRSCNNTGACFWSEGQGTCFEAERGSECPHINSEFDCARSNKCKWDFESTTCIDEYQQYINETYGTRDSGKFMPPCAVAGTCNSIGDLLGVPLMFAKEIFKYVGALAFIFFIIGGITMVLSFGNQEKVAKGKGIIVAAVIGLIIVFGAYFITDFIIKSFGVSIEFRPE</sequence>
<gene>
    <name evidence="3" type="ORF">A2725_03365</name>
</gene>
<evidence type="ECO:0000313" key="3">
    <source>
        <dbReference type="EMBL" id="OGH58709.1"/>
    </source>
</evidence>
<dbReference type="InterPro" id="IPR043993">
    <property type="entry name" value="T4SS_pilin"/>
</dbReference>
<evidence type="ECO:0000256" key="1">
    <source>
        <dbReference type="SAM" id="Phobius"/>
    </source>
</evidence>
<evidence type="ECO:0000256" key="2">
    <source>
        <dbReference type="SAM" id="SignalP"/>
    </source>
</evidence>